<feature type="region of interest" description="Disordered" evidence="1">
    <location>
        <begin position="69"/>
        <end position="88"/>
    </location>
</feature>
<dbReference type="OrthoDB" id="7778431at2"/>
<evidence type="ECO:0000313" key="3">
    <source>
        <dbReference type="Proteomes" id="UP000236752"/>
    </source>
</evidence>
<gene>
    <name evidence="2" type="ORF">SAMN04488045_1686</name>
</gene>
<reference evidence="2 3" key="1">
    <citation type="submission" date="2016-10" db="EMBL/GenBank/DDBJ databases">
        <authorList>
            <person name="de Groot N.N."/>
        </authorList>
    </citation>
    <scope>NUCLEOTIDE SEQUENCE [LARGE SCALE GENOMIC DNA]</scope>
    <source>
        <strain evidence="2 3">DSM 26915</strain>
    </source>
</reference>
<dbReference type="EMBL" id="FNUZ01000002">
    <property type="protein sequence ID" value="SEG05863.1"/>
    <property type="molecule type" value="Genomic_DNA"/>
</dbReference>
<dbReference type="RefSeq" id="WP_103910000.1">
    <property type="nucleotide sequence ID" value="NZ_FNUZ01000002.1"/>
</dbReference>
<accession>A0A1H5X2U5</accession>
<sequence>MNKGDTVDPRGLIAESYAIEGISIEDCRTIFMDWALSHPVDSDTGDLIKQLIERHGQDDHPMTQVLREGLGGMQAPRRRGGWRSRPRN</sequence>
<proteinExistence type="predicted"/>
<organism evidence="2 3">
    <name type="scientific">Thalassococcus halodurans</name>
    <dbReference type="NCBI Taxonomy" id="373675"/>
    <lineage>
        <taxon>Bacteria</taxon>
        <taxon>Pseudomonadati</taxon>
        <taxon>Pseudomonadota</taxon>
        <taxon>Alphaproteobacteria</taxon>
        <taxon>Rhodobacterales</taxon>
        <taxon>Roseobacteraceae</taxon>
        <taxon>Thalassococcus</taxon>
    </lineage>
</organism>
<dbReference type="Proteomes" id="UP000236752">
    <property type="component" value="Unassembled WGS sequence"/>
</dbReference>
<keyword evidence="3" id="KW-1185">Reference proteome</keyword>
<evidence type="ECO:0000313" key="2">
    <source>
        <dbReference type="EMBL" id="SEG05863.1"/>
    </source>
</evidence>
<dbReference type="AlphaFoldDB" id="A0A1H5X2U5"/>
<evidence type="ECO:0000256" key="1">
    <source>
        <dbReference type="SAM" id="MobiDB-lite"/>
    </source>
</evidence>
<name>A0A1H5X2U5_9RHOB</name>
<feature type="compositionally biased region" description="Basic residues" evidence="1">
    <location>
        <begin position="76"/>
        <end position="88"/>
    </location>
</feature>
<protein>
    <submittedName>
        <fullName evidence="2">Uncharacterized protein</fullName>
    </submittedName>
</protein>